<evidence type="ECO:0000313" key="2">
    <source>
        <dbReference type="EMBL" id="CAH2292822.1"/>
    </source>
</evidence>
<feature type="region of interest" description="Disordered" evidence="1">
    <location>
        <begin position="128"/>
        <end position="152"/>
    </location>
</feature>
<keyword evidence="3" id="KW-1185">Reference proteome</keyword>
<organism evidence="2 3">
    <name type="scientific">Pelobates cultripes</name>
    <name type="common">Western spadefoot toad</name>
    <dbReference type="NCBI Taxonomy" id="61616"/>
    <lineage>
        <taxon>Eukaryota</taxon>
        <taxon>Metazoa</taxon>
        <taxon>Chordata</taxon>
        <taxon>Craniata</taxon>
        <taxon>Vertebrata</taxon>
        <taxon>Euteleostomi</taxon>
        <taxon>Amphibia</taxon>
        <taxon>Batrachia</taxon>
        <taxon>Anura</taxon>
        <taxon>Pelobatoidea</taxon>
        <taxon>Pelobatidae</taxon>
        <taxon>Pelobates</taxon>
    </lineage>
</organism>
<dbReference type="Proteomes" id="UP001295444">
    <property type="component" value="Chromosome 05"/>
</dbReference>
<feature type="region of interest" description="Disordered" evidence="1">
    <location>
        <begin position="1"/>
        <end position="38"/>
    </location>
</feature>
<accession>A0AAD1W807</accession>
<dbReference type="EMBL" id="OW240916">
    <property type="protein sequence ID" value="CAH2292822.1"/>
    <property type="molecule type" value="Genomic_DNA"/>
</dbReference>
<name>A0AAD1W807_PELCU</name>
<reference evidence="2" key="1">
    <citation type="submission" date="2022-03" db="EMBL/GenBank/DDBJ databases">
        <authorList>
            <person name="Alioto T."/>
            <person name="Alioto T."/>
            <person name="Gomez Garrido J."/>
        </authorList>
    </citation>
    <scope>NUCLEOTIDE SEQUENCE</scope>
</reference>
<feature type="compositionally biased region" description="Low complexity" evidence="1">
    <location>
        <begin position="134"/>
        <end position="147"/>
    </location>
</feature>
<dbReference type="AlphaFoldDB" id="A0AAD1W807"/>
<proteinExistence type="predicted"/>
<feature type="compositionally biased region" description="Polar residues" evidence="1">
    <location>
        <begin position="18"/>
        <end position="28"/>
    </location>
</feature>
<gene>
    <name evidence="2" type="ORF">PECUL_23A021579</name>
</gene>
<protein>
    <submittedName>
        <fullName evidence="2">Uncharacterized protein</fullName>
    </submittedName>
</protein>
<evidence type="ECO:0000256" key="1">
    <source>
        <dbReference type="SAM" id="MobiDB-lite"/>
    </source>
</evidence>
<evidence type="ECO:0000313" key="3">
    <source>
        <dbReference type="Proteomes" id="UP001295444"/>
    </source>
</evidence>
<sequence length="206" mass="22777">MAASQNAEEQSVDLPESSAAQPTTGTSASRDKHTPATKQDITDLLQEMRQMHAADLDLLKTEIQAVTARTQASEKDILDLQQKVQGLQEHVHKLQASQSTLTTRVDVAEDRNRWTNITITGIPDNIDSTELPLSQTPHSYTPTTSSSEKNDAGRLLSIPKPYTSTTHCFSGYHHKVPLCNRQNKVSHCSPRKDPTCLRIIPTNLLT</sequence>